<feature type="non-terminal residue" evidence="1">
    <location>
        <position position="324"/>
    </location>
</feature>
<evidence type="ECO:0000313" key="1">
    <source>
        <dbReference type="EMBL" id="CAG8805756.1"/>
    </source>
</evidence>
<protein>
    <submittedName>
        <fullName evidence="1">2406_t:CDS:1</fullName>
    </submittedName>
</protein>
<dbReference type="Proteomes" id="UP000789920">
    <property type="component" value="Unassembled WGS sequence"/>
</dbReference>
<proteinExistence type="predicted"/>
<dbReference type="EMBL" id="CAJVQC010065693">
    <property type="protein sequence ID" value="CAG8805756.1"/>
    <property type="molecule type" value="Genomic_DNA"/>
</dbReference>
<sequence length="324" mass="36480">MPSHIALIVAITSVKNSRSCSYGYAKYKISDETSQTIRWKYFFPTSEQPQLFASGDLVFISGKYVAENSEQCITITYASIIDNKNPNREFDMRDVPICIPHCMFSVIVNRNPKDVEEFIHFGVESTEYNAVTGTSNVKMQMTVLYSSQSSRFKNYLGPSGSNIKLGNTYFVSGLIKFSTTGKMVIEATDIDYFKTLTLNYNASESSSSTIPRSRSIIDIVTDDIESITIQTPLNHIKSMASSVKSDNINASKSSETFSSIIDANVEINSSRRRKKLPQPVYLDSDAQDEERSDCEDLNKLVNAENTLCKDEEEDENLQPKKRKR</sequence>
<keyword evidence="2" id="KW-1185">Reference proteome</keyword>
<evidence type="ECO:0000313" key="2">
    <source>
        <dbReference type="Proteomes" id="UP000789920"/>
    </source>
</evidence>
<reference evidence="1" key="1">
    <citation type="submission" date="2021-06" db="EMBL/GenBank/DDBJ databases">
        <authorList>
            <person name="Kallberg Y."/>
            <person name="Tangrot J."/>
            <person name="Rosling A."/>
        </authorList>
    </citation>
    <scope>NUCLEOTIDE SEQUENCE</scope>
    <source>
        <strain evidence="1">MA461A</strain>
    </source>
</reference>
<gene>
    <name evidence="1" type="ORF">RPERSI_LOCUS22003</name>
</gene>
<comment type="caution">
    <text evidence="1">The sequence shown here is derived from an EMBL/GenBank/DDBJ whole genome shotgun (WGS) entry which is preliminary data.</text>
</comment>
<organism evidence="1 2">
    <name type="scientific">Racocetra persica</name>
    <dbReference type="NCBI Taxonomy" id="160502"/>
    <lineage>
        <taxon>Eukaryota</taxon>
        <taxon>Fungi</taxon>
        <taxon>Fungi incertae sedis</taxon>
        <taxon>Mucoromycota</taxon>
        <taxon>Glomeromycotina</taxon>
        <taxon>Glomeromycetes</taxon>
        <taxon>Diversisporales</taxon>
        <taxon>Gigasporaceae</taxon>
        <taxon>Racocetra</taxon>
    </lineage>
</organism>
<accession>A0ACA9RR12</accession>
<name>A0ACA9RR12_9GLOM</name>